<organism evidence="1 2">
    <name type="scientific">Colletotrichum destructivum</name>
    <dbReference type="NCBI Taxonomy" id="34406"/>
    <lineage>
        <taxon>Eukaryota</taxon>
        <taxon>Fungi</taxon>
        <taxon>Dikarya</taxon>
        <taxon>Ascomycota</taxon>
        <taxon>Pezizomycotina</taxon>
        <taxon>Sordariomycetes</taxon>
        <taxon>Hypocreomycetidae</taxon>
        <taxon>Glomerellales</taxon>
        <taxon>Glomerellaceae</taxon>
        <taxon>Colletotrichum</taxon>
        <taxon>Colletotrichum destructivum species complex</taxon>
    </lineage>
</organism>
<dbReference type="EMBL" id="CP137312">
    <property type="protein sequence ID" value="WQF87173.1"/>
    <property type="molecule type" value="Genomic_DNA"/>
</dbReference>
<dbReference type="GeneID" id="87948687"/>
<sequence>MLSLSYVSVPDRIRTSGSCWHERTHVDPKSVPGRQGDWCVNPLGNASLRNETRRMNRDDEQVREASSWRGLSREFYPRRLSLWVSV</sequence>
<protein>
    <submittedName>
        <fullName evidence="1">Uncharacterized protein</fullName>
    </submittedName>
</protein>
<dbReference type="Proteomes" id="UP001322277">
    <property type="component" value="Chromosome 8"/>
</dbReference>
<evidence type="ECO:0000313" key="2">
    <source>
        <dbReference type="Proteomes" id="UP001322277"/>
    </source>
</evidence>
<name>A0AAX4IVP3_9PEZI</name>
<gene>
    <name evidence="1" type="ORF">CDEST_12187</name>
</gene>
<dbReference type="RefSeq" id="XP_062784394.1">
    <property type="nucleotide sequence ID" value="XM_062928343.1"/>
</dbReference>
<evidence type="ECO:0000313" key="1">
    <source>
        <dbReference type="EMBL" id="WQF87173.1"/>
    </source>
</evidence>
<proteinExistence type="predicted"/>
<dbReference type="AlphaFoldDB" id="A0AAX4IVP3"/>
<accession>A0AAX4IVP3</accession>
<dbReference type="KEGG" id="cdet:87948687"/>
<reference evidence="2" key="1">
    <citation type="journal article" date="2023" name="bioRxiv">
        <title>Complete genome of the Medicago anthracnose fungus, Colletotrichum destructivum, reveals a mini-chromosome-like region within a core chromosome.</title>
        <authorList>
            <person name="Lapalu N."/>
            <person name="Simon A."/>
            <person name="Lu A."/>
            <person name="Plaumann P.-L."/>
            <person name="Amselem J."/>
            <person name="Pigne S."/>
            <person name="Auger A."/>
            <person name="Koch C."/>
            <person name="Dallery J.-F."/>
            <person name="O'Connell R.J."/>
        </authorList>
    </citation>
    <scope>NUCLEOTIDE SEQUENCE [LARGE SCALE GENOMIC DNA]</scope>
    <source>
        <strain evidence="2">CBS 520.97</strain>
    </source>
</reference>
<keyword evidence="2" id="KW-1185">Reference proteome</keyword>